<dbReference type="PIRSF" id="PIRSF020680">
    <property type="entry name" value="PhnH"/>
    <property type="match status" value="1"/>
</dbReference>
<dbReference type="Pfam" id="PF05845">
    <property type="entry name" value="PhnH"/>
    <property type="match status" value="1"/>
</dbReference>
<keyword evidence="1" id="KW-0456">Lyase</keyword>
<sequence>MVGTSTPDLSRLAVAGGFADPVFDAQAVFSAILKALSRPGTILDTGARAAPPAPLSPAQAAALLALCDADTPVHVPAAGETLGAWLGFQTGARLSEAADARFAVVGRFDGACLKTFPLGTLSFPDRSATLLVEVASFGSGEALRLSGPGISGVTTIRVDGLGDGFVAARRANRALFPCGLDLVLTCGREILGLPRSTIVEEA</sequence>
<accession>A0A6N9T0B8</accession>
<evidence type="ECO:0000313" key="2">
    <source>
        <dbReference type="Proteomes" id="UP000469011"/>
    </source>
</evidence>
<dbReference type="Proteomes" id="UP000469011">
    <property type="component" value="Unassembled WGS sequence"/>
</dbReference>
<comment type="caution">
    <text evidence="1">The sequence shown here is derived from an EMBL/GenBank/DDBJ whole genome shotgun (WGS) entry which is preliminary data.</text>
</comment>
<dbReference type="Gene3D" id="3.40.50.11310">
    <property type="entry name" value="Bacterial phosphonate metabolism protein PhnH"/>
    <property type="match status" value="1"/>
</dbReference>
<dbReference type="GO" id="GO:0016829">
    <property type="term" value="F:lyase activity"/>
    <property type="evidence" value="ECO:0007669"/>
    <property type="project" value="UniProtKB-KW"/>
</dbReference>
<dbReference type="RefSeq" id="WP_163463063.1">
    <property type="nucleotide sequence ID" value="NZ_JAAAMG010000007.1"/>
</dbReference>
<dbReference type="InterPro" id="IPR008772">
    <property type="entry name" value="Phosphonate_metab_PhnH"/>
</dbReference>
<dbReference type="NCBIfam" id="TIGR03292">
    <property type="entry name" value="PhnH_redo"/>
    <property type="match status" value="1"/>
</dbReference>
<dbReference type="EMBL" id="JAAAMG010000007">
    <property type="protein sequence ID" value="NDW04803.1"/>
    <property type="molecule type" value="Genomic_DNA"/>
</dbReference>
<protein>
    <submittedName>
        <fullName evidence="1">Phosphonate C-P lyase system protein PhnH</fullName>
    </submittedName>
</protein>
<gene>
    <name evidence="1" type="primary">phnH</name>
    <name evidence="1" type="ORF">GTK09_10215</name>
</gene>
<keyword evidence="2" id="KW-1185">Reference proteome</keyword>
<organism evidence="1 2">
    <name type="scientific">Jiella pacifica</name>
    <dbReference type="NCBI Taxonomy" id="2696469"/>
    <lineage>
        <taxon>Bacteria</taxon>
        <taxon>Pseudomonadati</taxon>
        <taxon>Pseudomonadota</taxon>
        <taxon>Alphaproteobacteria</taxon>
        <taxon>Hyphomicrobiales</taxon>
        <taxon>Aurantimonadaceae</taxon>
        <taxon>Jiella</taxon>
    </lineage>
</organism>
<evidence type="ECO:0000313" key="1">
    <source>
        <dbReference type="EMBL" id="NDW04803.1"/>
    </source>
</evidence>
<dbReference type="GO" id="GO:0019634">
    <property type="term" value="P:organic phosphonate metabolic process"/>
    <property type="evidence" value="ECO:0007669"/>
    <property type="project" value="InterPro"/>
</dbReference>
<reference evidence="1 2" key="1">
    <citation type="submission" date="2020-01" db="EMBL/GenBank/DDBJ databases">
        <title>Jiella pacifica sp. nov.</title>
        <authorList>
            <person name="Xue Z."/>
            <person name="Zhu S."/>
            <person name="Chen J."/>
            <person name="Yang J."/>
        </authorList>
    </citation>
    <scope>NUCLEOTIDE SEQUENCE [LARGE SCALE GENOMIC DNA]</scope>
    <source>
        <strain evidence="1 2">40Bstr34</strain>
    </source>
</reference>
<proteinExistence type="predicted"/>
<dbReference type="SUPFAM" id="SSF159709">
    <property type="entry name" value="PhnH-like"/>
    <property type="match status" value="1"/>
</dbReference>
<dbReference type="InterPro" id="IPR038058">
    <property type="entry name" value="PhnH-like_sp"/>
</dbReference>
<dbReference type="AlphaFoldDB" id="A0A6N9T0B8"/>
<name>A0A6N9T0B8_9HYPH</name>